<evidence type="ECO:0000313" key="2">
    <source>
        <dbReference type="Proteomes" id="UP000887013"/>
    </source>
</evidence>
<dbReference type="Proteomes" id="UP000887013">
    <property type="component" value="Unassembled WGS sequence"/>
</dbReference>
<evidence type="ECO:0000313" key="1">
    <source>
        <dbReference type="EMBL" id="GFT67617.1"/>
    </source>
</evidence>
<keyword evidence="2" id="KW-1185">Reference proteome</keyword>
<name>A0A8X6PF24_NEPPI</name>
<proteinExistence type="predicted"/>
<dbReference type="AlphaFoldDB" id="A0A8X6PF24"/>
<sequence>MISQSHQPAGRRECAHFSKLECDQSSEGGDKVDRFRPLFQNPRTLFWNIPRAIDECFAKKEHVPEKTNARDGSLLQHVVDSPTLYTRMTDRWNIARLNSVLTGDQRSSCFWS</sequence>
<gene>
    <name evidence="1" type="ORF">NPIL_137491</name>
</gene>
<comment type="caution">
    <text evidence="1">The sequence shown here is derived from an EMBL/GenBank/DDBJ whole genome shotgun (WGS) entry which is preliminary data.</text>
</comment>
<organism evidence="1 2">
    <name type="scientific">Nephila pilipes</name>
    <name type="common">Giant wood spider</name>
    <name type="synonym">Nephila maculata</name>
    <dbReference type="NCBI Taxonomy" id="299642"/>
    <lineage>
        <taxon>Eukaryota</taxon>
        <taxon>Metazoa</taxon>
        <taxon>Ecdysozoa</taxon>
        <taxon>Arthropoda</taxon>
        <taxon>Chelicerata</taxon>
        <taxon>Arachnida</taxon>
        <taxon>Araneae</taxon>
        <taxon>Araneomorphae</taxon>
        <taxon>Entelegynae</taxon>
        <taxon>Araneoidea</taxon>
        <taxon>Nephilidae</taxon>
        <taxon>Nephila</taxon>
    </lineage>
</organism>
<dbReference type="EMBL" id="BMAW01069141">
    <property type="protein sequence ID" value="GFT67617.1"/>
    <property type="molecule type" value="Genomic_DNA"/>
</dbReference>
<accession>A0A8X6PF24</accession>
<reference evidence="1" key="1">
    <citation type="submission" date="2020-08" db="EMBL/GenBank/DDBJ databases">
        <title>Multicomponent nature underlies the extraordinary mechanical properties of spider dragline silk.</title>
        <authorList>
            <person name="Kono N."/>
            <person name="Nakamura H."/>
            <person name="Mori M."/>
            <person name="Yoshida Y."/>
            <person name="Ohtoshi R."/>
            <person name="Malay A.D."/>
            <person name="Moran D.A.P."/>
            <person name="Tomita M."/>
            <person name="Numata K."/>
            <person name="Arakawa K."/>
        </authorList>
    </citation>
    <scope>NUCLEOTIDE SEQUENCE</scope>
</reference>
<protein>
    <submittedName>
        <fullName evidence="1">Uncharacterized protein</fullName>
    </submittedName>
</protein>